<feature type="domain" description="Aldehyde dehydrogenase" evidence="4">
    <location>
        <begin position="35"/>
        <end position="292"/>
    </location>
</feature>
<reference evidence="5 6" key="1">
    <citation type="submission" date="2024-01" db="EMBL/GenBank/DDBJ databases">
        <title>A draft genome for the cacao thread blight pathogen Marasmiellus scandens.</title>
        <authorList>
            <person name="Baruah I.K."/>
            <person name="Leung J."/>
            <person name="Bukari Y."/>
            <person name="Amoako-Attah I."/>
            <person name="Meinhardt L.W."/>
            <person name="Bailey B.A."/>
            <person name="Cohen S.P."/>
        </authorList>
    </citation>
    <scope>NUCLEOTIDE SEQUENCE [LARGE SCALE GENOMIC DNA]</scope>
    <source>
        <strain evidence="5 6">GH-19</strain>
    </source>
</reference>
<comment type="caution">
    <text evidence="5">The sequence shown here is derived from an EMBL/GenBank/DDBJ whole genome shotgun (WGS) entry which is preliminary data.</text>
</comment>
<proteinExistence type="inferred from homology"/>
<dbReference type="PANTHER" id="PTHR11699">
    <property type="entry name" value="ALDEHYDE DEHYDROGENASE-RELATED"/>
    <property type="match status" value="1"/>
</dbReference>
<dbReference type="PROSITE" id="PS00687">
    <property type="entry name" value="ALDEHYDE_DEHYDR_GLU"/>
    <property type="match status" value="1"/>
</dbReference>
<dbReference type="InterPro" id="IPR015590">
    <property type="entry name" value="Aldehyde_DH_dom"/>
</dbReference>
<name>A0ABR1J4W4_9AGAR</name>
<evidence type="ECO:0000256" key="1">
    <source>
        <dbReference type="ARBA" id="ARBA00009986"/>
    </source>
</evidence>
<dbReference type="Gene3D" id="3.40.605.10">
    <property type="entry name" value="Aldehyde Dehydrogenase, Chain A, domain 1"/>
    <property type="match status" value="1"/>
</dbReference>
<dbReference type="EMBL" id="JBANRG010000034">
    <property type="protein sequence ID" value="KAK7450128.1"/>
    <property type="molecule type" value="Genomic_DNA"/>
</dbReference>
<dbReference type="InterPro" id="IPR016161">
    <property type="entry name" value="Ald_DH/histidinol_DH"/>
</dbReference>
<sequence length="296" mass="31745">MTDIFKLSLDTATYKGTVSVNTGLFINGEWKKPVEGGTHDVVNPATGKVLTTISVGSSKDVDLAVDAARKAFKTTWGLHMPGSERGKLLVKLADLMEQHKDELAALETLDVGKPFPFAKARDVTASINTIRYFGGWADKIHGKTIETTENKFAYTRHEPFGVVGCIIPWNFPLLMLSWKIGPALATGNTVILKPSENTPLSALKIAGLLNEAGFPPGVLNIVNGLGPVVGEAIAYHPLIRKVAFTGSILVGRKIQEASAKSNLKVVSLELGGKSPNIIFDDCDLDQAIKWASLGVL</sequence>
<evidence type="ECO:0000256" key="2">
    <source>
        <dbReference type="PROSITE-ProRule" id="PRU10007"/>
    </source>
</evidence>
<dbReference type="InterPro" id="IPR029510">
    <property type="entry name" value="Ald_DH_CS_GLU"/>
</dbReference>
<keyword evidence="6" id="KW-1185">Reference proteome</keyword>
<keyword evidence="3" id="KW-0560">Oxidoreductase</keyword>
<dbReference type="Pfam" id="PF00171">
    <property type="entry name" value="Aldedh"/>
    <property type="match status" value="1"/>
</dbReference>
<dbReference type="Proteomes" id="UP001498398">
    <property type="component" value="Unassembled WGS sequence"/>
</dbReference>
<comment type="similarity">
    <text evidence="1 3">Belongs to the aldehyde dehydrogenase family.</text>
</comment>
<evidence type="ECO:0000259" key="4">
    <source>
        <dbReference type="Pfam" id="PF00171"/>
    </source>
</evidence>
<accession>A0ABR1J4W4</accession>
<gene>
    <name evidence="5" type="ORF">VKT23_013010</name>
</gene>
<evidence type="ECO:0000313" key="6">
    <source>
        <dbReference type="Proteomes" id="UP001498398"/>
    </source>
</evidence>
<dbReference type="SUPFAM" id="SSF53720">
    <property type="entry name" value="ALDH-like"/>
    <property type="match status" value="1"/>
</dbReference>
<evidence type="ECO:0000313" key="5">
    <source>
        <dbReference type="EMBL" id="KAK7450128.1"/>
    </source>
</evidence>
<protein>
    <recommendedName>
        <fullName evidence="4">Aldehyde dehydrogenase domain-containing protein</fullName>
    </recommendedName>
</protein>
<organism evidence="5 6">
    <name type="scientific">Marasmiellus scandens</name>
    <dbReference type="NCBI Taxonomy" id="2682957"/>
    <lineage>
        <taxon>Eukaryota</taxon>
        <taxon>Fungi</taxon>
        <taxon>Dikarya</taxon>
        <taxon>Basidiomycota</taxon>
        <taxon>Agaricomycotina</taxon>
        <taxon>Agaricomycetes</taxon>
        <taxon>Agaricomycetidae</taxon>
        <taxon>Agaricales</taxon>
        <taxon>Marasmiineae</taxon>
        <taxon>Omphalotaceae</taxon>
        <taxon>Marasmiellus</taxon>
    </lineage>
</organism>
<evidence type="ECO:0000256" key="3">
    <source>
        <dbReference type="RuleBase" id="RU003345"/>
    </source>
</evidence>
<dbReference type="InterPro" id="IPR016162">
    <property type="entry name" value="Ald_DH_N"/>
</dbReference>
<feature type="active site" evidence="2">
    <location>
        <position position="269"/>
    </location>
</feature>